<dbReference type="EMBL" id="JAPQKT010000002">
    <property type="protein sequence ID" value="KAJ5240370.1"/>
    <property type="molecule type" value="Genomic_DNA"/>
</dbReference>
<keyword evidence="2" id="KW-1185">Reference proteome</keyword>
<dbReference type="OrthoDB" id="4488120at2759"/>
<accession>A0A9W9TT21</accession>
<reference evidence="1" key="1">
    <citation type="submission" date="2022-11" db="EMBL/GenBank/DDBJ databases">
        <authorList>
            <person name="Petersen C."/>
        </authorList>
    </citation>
    <scope>NUCLEOTIDE SEQUENCE</scope>
    <source>
        <strain evidence="1">IBT 23319</strain>
    </source>
</reference>
<sequence length="231" mass="25733">MVTNHHKPLTVSEAIRRVQLCSKRLQSLATLDGLSKRQYEDARHLLDHTQKSKKRVYYRLFLQDLIENAGGAGDAGDAGNPDLVLVMLCAIALGQVKVANMTKSNRYNLARQLIAMKSEFNCTILHELAGKPSNPSTTDETGHNPTGMKGRLELIDHSIKLVPHAIQSSQLWISERQANDSRTNCLTTMIPRDENADIPITFWVGQRAGMEILNNLKLQPTWSSSQGHLSL</sequence>
<organism evidence="1 2">
    <name type="scientific">Penicillium citrinum</name>
    <dbReference type="NCBI Taxonomy" id="5077"/>
    <lineage>
        <taxon>Eukaryota</taxon>
        <taxon>Fungi</taxon>
        <taxon>Dikarya</taxon>
        <taxon>Ascomycota</taxon>
        <taxon>Pezizomycotina</taxon>
        <taxon>Eurotiomycetes</taxon>
        <taxon>Eurotiomycetidae</taxon>
        <taxon>Eurotiales</taxon>
        <taxon>Aspergillaceae</taxon>
        <taxon>Penicillium</taxon>
    </lineage>
</organism>
<reference evidence="1" key="2">
    <citation type="journal article" date="2023" name="IMA Fungus">
        <title>Comparative genomic study of the Penicillium genus elucidates a diverse pangenome and 15 lateral gene transfer events.</title>
        <authorList>
            <person name="Petersen C."/>
            <person name="Sorensen T."/>
            <person name="Nielsen M.R."/>
            <person name="Sondergaard T.E."/>
            <person name="Sorensen J.L."/>
            <person name="Fitzpatrick D.A."/>
            <person name="Frisvad J.C."/>
            <person name="Nielsen K.L."/>
        </authorList>
    </citation>
    <scope>NUCLEOTIDE SEQUENCE</scope>
    <source>
        <strain evidence="1">IBT 23319</strain>
    </source>
</reference>
<dbReference type="GeneID" id="81380048"/>
<evidence type="ECO:0000313" key="2">
    <source>
        <dbReference type="Proteomes" id="UP001147733"/>
    </source>
</evidence>
<protein>
    <submittedName>
        <fullName evidence="1">Uncharacterized protein</fullName>
    </submittedName>
</protein>
<proteinExistence type="predicted"/>
<name>A0A9W9TT21_PENCI</name>
<dbReference type="RefSeq" id="XP_056503375.1">
    <property type="nucleotide sequence ID" value="XM_056640881.1"/>
</dbReference>
<comment type="caution">
    <text evidence="1">The sequence shown here is derived from an EMBL/GenBank/DDBJ whole genome shotgun (WGS) entry which is preliminary data.</text>
</comment>
<evidence type="ECO:0000313" key="1">
    <source>
        <dbReference type="EMBL" id="KAJ5240370.1"/>
    </source>
</evidence>
<gene>
    <name evidence="1" type="ORF">N7469_001961</name>
</gene>
<dbReference type="Proteomes" id="UP001147733">
    <property type="component" value="Unassembled WGS sequence"/>
</dbReference>
<dbReference type="AlphaFoldDB" id="A0A9W9TT21"/>